<evidence type="ECO:0000313" key="1">
    <source>
        <dbReference type="EMBL" id="KAI9913268.1"/>
    </source>
</evidence>
<proteinExistence type="predicted"/>
<dbReference type="EMBL" id="CM047583">
    <property type="protein sequence ID" value="KAI9913268.1"/>
    <property type="molecule type" value="Genomic_DNA"/>
</dbReference>
<evidence type="ECO:0000313" key="2">
    <source>
        <dbReference type="Proteomes" id="UP001163321"/>
    </source>
</evidence>
<comment type="caution">
    <text evidence="1">The sequence shown here is derived from an EMBL/GenBank/DDBJ whole genome shotgun (WGS) entry which is preliminary data.</text>
</comment>
<gene>
    <name evidence="1" type="ORF">PsorP6_004951</name>
</gene>
<keyword evidence="2" id="KW-1185">Reference proteome</keyword>
<sequence>MSEPHIHPSQLMYSIFVTMRTGDKKIPASEPEMQLGQGVDGTFSTLVTYLQTLMAKGSSSVMLFSVVDDKDERGSMADDESTPVIMCTAALRKALPELLVA</sequence>
<reference evidence="1 2" key="1">
    <citation type="journal article" date="2022" name="bioRxiv">
        <title>The genome of the oomycete Peronosclerospora sorghi, a cosmopolitan pathogen of maize and sorghum, is inflated with dispersed pseudogenes.</title>
        <authorList>
            <person name="Fletcher K."/>
            <person name="Martin F."/>
            <person name="Isakeit T."/>
            <person name="Cavanaugh K."/>
            <person name="Magill C."/>
            <person name="Michelmore R."/>
        </authorList>
    </citation>
    <scope>NUCLEOTIDE SEQUENCE [LARGE SCALE GENOMIC DNA]</scope>
    <source>
        <strain evidence="1">P6</strain>
    </source>
</reference>
<organism evidence="1 2">
    <name type="scientific">Peronosclerospora sorghi</name>
    <dbReference type="NCBI Taxonomy" id="230839"/>
    <lineage>
        <taxon>Eukaryota</taxon>
        <taxon>Sar</taxon>
        <taxon>Stramenopiles</taxon>
        <taxon>Oomycota</taxon>
        <taxon>Peronosporomycetes</taxon>
        <taxon>Peronosporales</taxon>
        <taxon>Peronosporaceae</taxon>
        <taxon>Peronosclerospora</taxon>
    </lineage>
</organism>
<accession>A0ACC0W390</accession>
<dbReference type="Proteomes" id="UP001163321">
    <property type="component" value="Chromosome 4"/>
</dbReference>
<protein>
    <submittedName>
        <fullName evidence="1">Uncharacterized protein</fullName>
    </submittedName>
</protein>
<name>A0ACC0W390_9STRA</name>